<evidence type="ECO:0000313" key="2">
    <source>
        <dbReference type="Proteomes" id="UP000286715"/>
    </source>
</evidence>
<reference evidence="1 2" key="1">
    <citation type="submission" date="2018-11" db="EMBL/GenBank/DDBJ databases">
        <title>Schleiferia aggregans sp. nov., a moderately thermophilic heterotrophic bacterium isolated from microbial mats at a terrestrial hot spring.</title>
        <authorList>
            <person name="Iino T."/>
            <person name="Ohkuma M."/>
            <person name="Haruta S."/>
        </authorList>
    </citation>
    <scope>NUCLEOTIDE SEQUENCE [LARGE SCALE GENOMIC DNA]</scope>
    <source>
        <strain evidence="1 2">LA</strain>
    </source>
</reference>
<dbReference type="Proteomes" id="UP000286715">
    <property type="component" value="Unassembled WGS sequence"/>
</dbReference>
<evidence type="ECO:0000313" key="1">
    <source>
        <dbReference type="EMBL" id="GCD77333.1"/>
    </source>
</evidence>
<dbReference type="EMBL" id="BHZE01000006">
    <property type="protein sequence ID" value="GCD77333.1"/>
    <property type="molecule type" value="Genomic_DNA"/>
</dbReference>
<gene>
    <name evidence="1" type="ORF">JCM31826_08150</name>
</gene>
<proteinExistence type="predicted"/>
<protein>
    <submittedName>
        <fullName evidence="1">Uncharacterized protein</fullName>
    </submittedName>
</protein>
<comment type="caution">
    <text evidence="1">The sequence shown here is derived from an EMBL/GenBank/DDBJ whole genome shotgun (WGS) entry which is preliminary data.</text>
</comment>
<keyword evidence="2" id="KW-1185">Reference proteome</keyword>
<dbReference type="AlphaFoldDB" id="A0A401XK13"/>
<sequence>MFISLTELTAKPKFVTEVRKLNADVYKPCKPKPTGPNKTAISLDRNILNITTNPCEIPRKVIPLKIDLLEKWILFKRKLEIFISFIHKINIDEELKITKNFMDYI</sequence>
<accession>A0A401XK13</accession>
<name>A0A401XK13_9FLAO</name>
<organism evidence="1 2">
    <name type="scientific">Thermaurantimonas aggregans</name>
    <dbReference type="NCBI Taxonomy" id="2173829"/>
    <lineage>
        <taxon>Bacteria</taxon>
        <taxon>Pseudomonadati</taxon>
        <taxon>Bacteroidota</taxon>
        <taxon>Flavobacteriia</taxon>
        <taxon>Flavobacteriales</taxon>
        <taxon>Schleiferiaceae</taxon>
        <taxon>Thermaurantimonas</taxon>
    </lineage>
</organism>